<evidence type="ECO:0000259" key="2">
    <source>
        <dbReference type="PROSITE" id="PS50943"/>
    </source>
</evidence>
<dbReference type="SUPFAM" id="SSF48452">
    <property type="entry name" value="TPR-like"/>
    <property type="match status" value="1"/>
</dbReference>
<reference evidence="3 4" key="1">
    <citation type="submission" date="2023-12" db="EMBL/GenBank/DDBJ databases">
        <title>Amycolatopsis sp. V23-08.</title>
        <authorList>
            <person name="Somphong A."/>
        </authorList>
    </citation>
    <scope>NUCLEOTIDE SEQUENCE [LARGE SCALE GENOMIC DNA]</scope>
    <source>
        <strain evidence="3 4">V23-08</strain>
    </source>
</reference>
<name>A0ABU5RHQ5_9PSEU</name>
<comment type="caution">
    <text evidence="3">The sequence shown here is derived from an EMBL/GenBank/DDBJ whole genome shotgun (WGS) entry which is preliminary data.</text>
</comment>
<dbReference type="Proteomes" id="UP001304298">
    <property type="component" value="Unassembled WGS sequence"/>
</dbReference>
<dbReference type="PANTHER" id="PTHR46797:SF1">
    <property type="entry name" value="METHYLPHOSPHONATE SYNTHASE"/>
    <property type="match status" value="1"/>
</dbReference>
<dbReference type="PROSITE" id="PS50943">
    <property type="entry name" value="HTH_CROC1"/>
    <property type="match status" value="1"/>
</dbReference>
<evidence type="ECO:0000313" key="3">
    <source>
        <dbReference type="EMBL" id="MEA5365805.1"/>
    </source>
</evidence>
<organism evidence="3 4">
    <name type="scientific">Amycolatopsis heterodermiae</name>
    <dbReference type="NCBI Taxonomy" id="3110235"/>
    <lineage>
        <taxon>Bacteria</taxon>
        <taxon>Bacillati</taxon>
        <taxon>Actinomycetota</taxon>
        <taxon>Actinomycetes</taxon>
        <taxon>Pseudonocardiales</taxon>
        <taxon>Pseudonocardiaceae</taxon>
        <taxon>Amycolatopsis</taxon>
    </lineage>
</organism>
<dbReference type="InterPro" id="IPR050807">
    <property type="entry name" value="TransReg_Diox_bact_type"/>
</dbReference>
<keyword evidence="4" id="KW-1185">Reference proteome</keyword>
<dbReference type="SMART" id="SM00530">
    <property type="entry name" value="HTH_XRE"/>
    <property type="match status" value="1"/>
</dbReference>
<dbReference type="InterPro" id="IPR001387">
    <property type="entry name" value="Cro/C1-type_HTH"/>
</dbReference>
<evidence type="ECO:0000313" key="4">
    <source>
        <dbReference type="Proteomes" id="UP001304298"/>
    </source>
</evidence>
<dbReference type="SUPFAM" id="SSF47413">
    <property type="entry name" value="lambda repressor-like DNA-binding domains"/>
    <property type="match status" value="1"/>
</dbReference>
<feature type="domain" description="HTH cro/C1-type" evidence="2">
    <location>
        <begin position="10"/>
        <end position="63"/>
    </location>
</feature>
<keyword evidence="1" id="KW-0238">DNA-binding</keyword>
<dbReference type="Gene3D" id="1.10.260.40">
    <property type="entry name" value="lambda repressor-like DNA-binding domains"/>
    <property type="match status" value="1"/>
</dbReference>
<dbReference type="InterPro" id="IPR010982">
    <property type="entry name" value="Lambda_DNA-bd_dom_sf"/>
</dbReference>
<proteinExistence type="predicted"/>
<dbReference type="EMBL" id="JAYFSI010000013">
    <property type="protein sequence ID" value="MEA5365805.1"/>
    <property type="molecule type" value="Genomic_DNA"/>
</dbReference>
<sequence>MSGETVGERLRELRTERGLTQRELAGPQYSAAYVSSVETGARTPSGDALRFFAQQLGIEPDELLGGSSPRELIELDIELIETAERFLLGDARRATPRMQRIRRRAERLERPRQAGIALLWLAGYSTGETRTRYVAEAETALAGEPPPMRAMVVPLRAAVLSGWGEAQYSLHLLETCHAELLRDGYPQPSMLLTLRACLAERHLRQGDLERAAEYADAALRLTRGGPSVLAELTRSHVEVCRSHLAADRFADAAASVAAAYDLMQERALHPAMAHCLLARARVRGRRGDVEGALADLGAARETAWPDDVPAITVELAGEYLAAGRLETAAALLDQIRPAVVAGTALAAELRLQLGSLARARGDARRAAEDLRAAVELATGLGARGVLVRALRPLSELLGETGRQEEAADVLRNGLIALGAEAE</sequence>
<dbReference type="PANTHER" id="PTHR46797">
    <property type="entry name" value="HTH-TYPE TRANSCRIPTIONAL REGULATOR"/>
    <property type="match status" value="1"/>
</dbReference>
<dbReference type="InterPro" id="IPR011990">
    <property type="entry name" value="TPR-like_helical_dom_sf"/>
</dbReference>
<evidence type="ECO:0000256" key="1">
    <source>
        <dbReference type="ARBA" id="ARBA00023125"/>
    </source>
</evidence>
<protein>
    <submittedName>
        <fullName evidence="3">Helix-turn-helix transcriptional regulator</fullName>
    </submittedName>
</protein>
<accession>A0ABU5RHQ5</accession>
<dbReference type="Pfam" id="PF13560">
    <property type="entry name" value="HTH_31"/>
    <property type="match status" value="1"/>
</dbReference>
<dbReference type="Gene3D" id="1.25.40.10">
    <property type="entry name" value="Tetratricopeptide repeat domain"/>
    <property type="match status" value="2"/>
</dbReference>
<dbReference type="RefSeq" id="WP_323334588.1">
    <property type="nucleotide sequence ID" value="NZ_JAYFSI010000013.1"/>
</dbReference>
<dbReference type="CDD" id="cd00093">
    <property type="entry name" value="HTH_XRE"/>
    <property type="match status" value="1"/>
</dbReference>
<gene>
    <name evidence="3" type="ORF">VA596_40205</name>
</gene>